<sequence>MIDDCTYFCIREHLQSLTYPCVTTGFFVERLSVPDLPVSDNYTGRSDRERLSVPALSVSDN</sequence>
<evidence type="ECO:0000313" key="1">
    <source>
        <dbReference type="EMBL" id="KAH3800801.1"/>
    </source>
</evidence>
<reference evidence="1" key="1">
    <citation type="journal article" date="2019" name="bioRxiv">
        <title>The Genome of the Zebra Mussel, Dreissena polymorpha: A Resource for Invasive Species Research.</title>
        <authorList>
            <person name="McCartney M.A."/>
            <person name="Auch B."/>
            <person name="Kono T."/>
            <person name="Mallez S."/>
            <person name="Zhang Y."/>
            <person name="Obille A."/>
            <person name="Becker A."/>
            <person name="Abrahante J.E."/>
            <person name="Garbe J."/>
            <person name="Badalamenti J.P."/>
            <person name="Herman A."/>
            <person name="Mangelson H."/>
            <person name="Liachko I."/>
            <person name="Sullivan S."/>
            <person name="Sone E.D."/>
            <person name="Koren S."/>
            <person name="Silverstein K.A.T."/>
            <person name="Beckman K.B."/>
            <person name="Gohl D.M."/>
        </authorList>
    </citation>
    <scope>NUCLEOTIDE SEQUENCE</scope>
    <source>
        <strain evidence="1">Duluth1</strain>
        <tissue evidence="1">Whole animal</tissue>
    </source>
</reference>
<protein>
    <submittedName>
        <fullName evidence="1">Uncharacterized protein</fullName>
    </submittedName>
</protein>
<dbReference type="Proteomes" id="UP000828390">
    <property type="component" value="Unassembled WGS sequence"/>
</dbReference>
<reference evidence="1" key="2">
    <citation type="submission" date="2020-11" db="EMBL/GenBank/DDBJ databases">
        <authorList>
            <person name="McCartney M.A."/>
            <person name="Auch B."/>
            <person name="Kono T."/>
            <person name="Mallez S."/>
            <person name="Becker A."/>
            <person name="Gohl D.M."/>
            <person name="Silverstein K.A.T."/>
            <person name="Koren S."/>
            <person name="Bechman K.B."/>
            <person name="Herman A."/>
            <person name="Abrahante J.E."/>
            <person name="Garbe J."/>
        </authorList>
    </citation>
    <scope>NUCLEOTIDE SEQUENCE</scope>
    <source>
        <strain evidence="1">Duluth1</strain>
        <tissue evidence="1">Whole animal</tissue>
    </source>
</reference>
<organism evidence="1 2">
    <name type="scientific">Dreissena polymorpha</name>
    <name type="common">Zebra mussel</name>
    <name type="synonym">Mytilus polymorpha</name>
    <dbReference type="NCBI Taxonomy" id="45954"/>
    <lineage>
        <taxon>Eukaryota</taxon>
        <taxon>Metazoa</taxon>
        <taxon>Spiralia</taxon>
        <taxon>Lophotrochozoa</taxon>
        <taxon>Mollusca</taxon>
        <taxon>Bivalvia</taxon>
        <taxon>Autobranchia</taxon>
        <taxon>Heteroconchia</taxon>
        <taxon>Euheterodonta</taxon>
        <taxon>Imparidentia</taxon>
        <taxon>Neoheterodontei</taxon>
        <taxon>Myida</taxon>
        <taxon>Dreissenoidea</taxon>
        <taxon>Dreissenidae</taxon>
        <taxon>Dreissena</taxon>
    </lineage>
</organism>
<keyword evidence="2" id="KW-1185">Reference proteome</keyword>
<dbReference type="EMBL" id="JAIWYP010000007">
    <property type="protein sequence ID" value="KAH3800801.1"/>
    <property type="molecule type" value="Genomic_DNA"/>
</dbReference>
<gene>
    <name evidence="1" type="ORF">DPMN_154444</name>
</gene>
<name>A0A9D4FPY5_DREPO</name>
<dbReference type="AlphaFoldDB" id="A0A9D4FPY5"/>
<evidence type="ECO:0000313" key="2">
    <source>
        <dbReference type="Proteomes" id="UP000828390"/>
    </source>
</evidence>
<proteinExistence type="predicted"/>
<comment type="caution">
    <text evidence="1">The sequence shown here is derived from an EMBL/GenBank/DDBJ whole genome shotgun (WGS) entry which is preliminary data.</text>
</comment>
<accession>A0A9D4FPY5</accession>